<evidence type="ECO:0008006" key="3">
    <source>
        <dbReference type="Google" id="ProtNLM"/>
    </source>
</evidence>
<feature type="chain" id="PRO_5044312385" description="Lipoprotein" evidence="1">
    <location>
        <begin position="18"/>
        <end position="82"/>
    </location>
</feature>
<proteinExistence type="predicted"/>
<evidence type="ECO:0000313" key="2">
    <source>
        <dbReference type="EMBL" id="XDU63035.1"/>
    </source>
</evidence>
<evidence type="ECO:0000256" key="1">
    <source>
        <dbReference type="SAM" id="SignalP"/>
    </source>
</evidence>
<sequence>MKLKFLLLGIITLLSCASCSLLEPAVEEDAYGNKYTINVCTTYTDGYGSSSKSCHDKSKLRKGFEDAIDAIRGSGILNLLTK</sequence>
<dbReference type="PROSITE" id="PS51257">
    <property type="entry name" value="PROKAR_LIPOPROTEIN"/>
    <property type="match status" value="1"/>
</dbReference>
<dbReference type="EMBL" id="CP165647">
    <property type="protein sequence ID" value="XDU63035.1"/>
    <property type="molecule type" value="Genomic_DNA"/>
</dbReference>
<protein>
    <recommendedName>
        <fullName evidence="3">Lipoprotein</fullName>
    </recommendedName>
</protein>
<accession>A0AB39V699</accession>
<reference evidence="2" key="1">
    <citation type="submission" date="2024-07" db="EMBL/GenBank/DDBJ databases">
        <authorList>
            <person name="Li X.-J."/>
            <person name="Wang X."/>
        </authorList>
    </citation>
    <scope>NUCLEOTIDE SEQUENCE</scope>
    <source>
        <strain evidence="2">HSP-536</strain>
    </source>
</reference>
<gene>
    <name evidence="2" type="ORF">AB8B28_04050</name>
</gene>
<dbReference type="RefSeq" id="WP_369716950.1">
    <property type="nucleotide sequence ID" value="NZ_CP165647.1"/>
</dbReference>
<dbReference type="AlphaFoldDB" id="A0AB39V699"/>
<keyword evidence="1" id="KW-0732">Signal</keyword>
<feature type="signal peptide" evidence="1">
    <location>
        <begin position="1"/>
        <end position="17"/>
    </location>
</feature>
<dbReference type="KEGG" id="lala:AB8B28_04050"/>
<organism evidence="2">
    <name type="scientific">Leptotrichia alba</name>
    <dbReference type="NCBI Taxonomy" id="3239304"/>
    <lineage>
        <taxon>Bacteria</taxon>
        <taxon>Fusobacteriati</taxon>
        <taxon>Fusobacteriota</taxon>
        <taxon>Fusobacteriia</taxon>
        <taxon>Fusobacteriales</taxon>
        <taxon>Leptotrichiaceae</taxon>
        <taxon>Leptotrichia</taxon>
    </lineage>
</organism>
<name>A0AB39V699_9FUSO</name>